<organism evidence="1">
    <name type="scientific">Hexamita inflata</name>
    <dbReference type="NCBI Taxonomy" id="28002"/>
    <lineage>
        <taxon>Eukaryota</taxon>
        <taxon>Metamonada</taxon>
        <taxon>Diplomonadida</taxon>
        <taxon>Hexamitidae</taxon>
        <taxon>Hexamitinae</taxon>
        <taxon>Hexamita</taxon>
    </lineage>
</organism>
<accession>A0AA86PJW4</accession>
<proteinExistence type="predicted"/>
<dbReference type="Proteomes" id="UP001642409">
    <property type="component" value="Unassembled WGS sequence"/>
</dbReference>
<reference evidence="2 3" key="2">
    <citation type="submission" date="2024-07" db="EMBL/GenBank/DDBJ databases">
        <authorList>
            <person name="Akdeniz Z."/>
        </authorList>
    </citation>
    <scope>NUCLEOTIDE SEQUENCE [LARGE SCALE GENOMIC DNA]</scope>
</reference>
<name>A0AA86PJW4_9EUKA</name>
<dbReference type="AlphaFoldDB" id="A0AA86PJW4"/>
<keyword evidence="3" id="KW-1185">Reference proteome</keyword>
<protein>
    <submittedName>
        <fullName evidence="2">Hypothetical_protein</fullName>
    </submittedName>
</protein>
<gene>
    <name evidence="1" type="ORF">HINF_LOCUS24760</name>
    <name evidence="2" type="ORF">HINF_LOCUS27784</name>
</gene>
<comment type="caution">
    <text evidence="1">The sequence shown here is derived from an EMBL/GenBank/DDBJ whole genome shotgun (WGS) entry which is preliminary data.</text>
</comment>
<evidence type="ECO:0000313" key="2">
    <source>
        <dbReference type="EMBL" id="CAL6020763.1"/>
    </source>
</evidence>
<evidence type="ECO:0000313" key="3">
    <source>
        <dbReference type="Proteomes" id="UP001642409"/>
    </source>
</evidence>
<sequence>MKYTQSQVKTKPVQKYQMQQIVMVEQQSTPAKKFPRLMQQIDAMYLLQNFHHILKDGKAKSQQGETIVTKIILPQLFESGIMDQMPPFIEFDDRKTTAFNFFKKDQTIEFEECLKQKMLGMHWSINTDSIFQCVAQNSDIRESVRTPRNELDFLQ</sequence>
<dbReference type="EMBL" id="CAXDID020000087">
    <property type="protein sequence ID" value="CAL6020763.1"/>
    <property type="molecule type" value="Genomic_DNA"/>
</dbReference>
<reference evidence="1" key="1">
    <citation type="submission" date="2023-06" db="EMBL/GenBank/DDBJ databases">
        <authorList>
            <person name="Kurt Z."/>
        </authorList>
    </citation>
    <scope>NUCLEOTIDE SEQUENCE</scope>
</reference>
<dbReference type="EMBL" id="CATOUU010000644">
    <property type="protein sequence ID" value="CAI9937115.1"/>
    <property type="molecule type" value="Genomic_DNA"/>
</dbReference>
<evidence type="ECO:0000313" key="1">
    <source>
        <dbReference type="EMBL" id="CAI9937115.1"/>
    </source>
</evidence>